<evidence type="ECO:0000256" key="6">
    <source>
        <dbReference type="SAM" id="Phobius"/>
    </source>
</evidence>
<feature type="transmembrane region" description="Helical" evidence="6">
    <location>
        <begin position="321"/>
        <end position="344"/>
    </location>
</feature>
<feature type="transmembrane region" description="Helical" evidence="6">
    <location>
        <begin position="389"/>
        <end position="409"/>
    </location>
</feature>
<feature type="domain" description="Major facilitator superfamily (MFS) profile" evidence="7">
    <location>
        <begin position="9"/>
        <end position="416"/>
    </location>
</feature>
<dbReference type="InterPro" id="IPR036259">
    <property type="entry name" value="MFS_trans_sf"/>
</dbReference>
<accession>A0A7W6G5L9</accession>
<dbReference type="PANTHER" id="PTHR23505:SF79">
    <property type="entry name" value="PROTEIN SPINSTER"/>
    <property type="match status" value="1"/>
</dbReference>
<dbReference type="AlphaFoldDB" id="A0A7W6G5L9"/>
<dbReference type="PANTHER" id="PTHR23505">
    <property type="entry name" value="SPINSTER"/>
    <property type="match status" value="1"/>
</dbReference>
<keyword evidence="5 6" id="KW-0472">Membrane</keyword>
<reference evidence="8 9" key="1">
    <citation type="submission" date="2020-08" db="EMBL/GenBank/DDBJ databases">
        <title>Genomic Encyclopedia of Type Strains, Phase IV (KMG-IV): sequencing the most valuable type-strain genomes for metagenomic binning, comparative biology and taxonomic classification.</title>
        <authorList>
            <person name="Goeker M."/>
        </authorList>
    </citation>
    <scope>NUCLEOTIDE SEQUENCE [LARGE SCALE GENOMIC DNA]</scope>
    <source>
        <strain evidence="8 9">DSM 27057</strain>
    </source>
</reference>
<name>A0A7W6G5L9_9SPHN</name>
<proteinExistence type="predicted"/>
<dbReference type="Proteomes" id="UP000548867">
    <property type="component" value="Unassembled WGS sequence"/>
</dbReference>
<protein>
    <submittedName>
        <fullName evidence="8">MFS family permease</fullName>
    </submittedName>
</protein>
<evidence type="ECO:0000256" key="4">
    <source>
        <dbReference type="ARBA" id="ARBA00022989"/>
    </source>
</evidence>
<dbReference type="EMBL" id="JACIDX010000003">
    <property type="protein sequence ID" value="MBB3954235.1"/>
    <property type="molecule type" value="Genomic_DNA"/>
</dbReference>
<dbReference type="RefSeq" id="WP_183623559.1">
    <property type="nucleotide sequence ID" value="NZ_JACIDX010000003.1"/>
</dbReference>
<feature type="transmembrane region" description="Helical" evidence="6">
    <location>
        <begin position="296"/>
        <end position="315"/>
    </location>
</feature>
<evidence type="ECO:0000256" key="3">
    <source>
        <dbReference type="ARBA" id="ARBA00022692"/>
    </source>
</evidence>
<evidence type="ECO:0000256" key="2">
    <source>
        <dbReference type="ARBA" id="ARBA00022448"/>
    </source>
</evidence>
<evidence type="ECO:0000313" key="9">
    <source>
        <dbReference type="Proteomes" id="UP000548867"/>
    </source>
</evidence>
<feature type="transmembrane region" description="Helical" evidence="6">
    <location>
        <begin position="101"/>
        <end position="123"/>
    </location>
</feature>
<feature type="transmembrane region" description="Helical" evidence="6">
    <location>
        <begin position="177"/>
        <end position="201"/>
    </location>
</feature>
<evidence type="ECO:0000256" key="1">
    <source>
        <dbReference type="ARBA" id="ARBA00004141"/>
    </source>
</evidence>
<feature type="transmembrane region" description="Helical" evidence="6">
    <location>
        <begin position="222"/>
        <end position="244"/>
    </location>
</feature>
<feature type="transmembrane region" description="Helical" evidence="6">
    <location>
        <begin position="76"/>
        <end position="95"/>
    </location>
</feature>
<keyword evidence="4 6" id="KW-1133">Transmembrane helix</keyword>
<keyword evidence="3 6" id="KW-0812">Transmembrane</keyword>
<feature type="transmembrane region" description="Helical" evidence="6">
    <location>
        <begin position="45"/>
        <end position="64"/>
    </location>
</feature>
<evidence type="ECO:0000256" key="5">
    <source>
        <dbReference type="ARBA" id="ARBA00023136"/>
    </source>
</evidence>
<feature type="transmembrane region" description="Helical" evidence="6">
    <location>
        <begin position="135"/>
        <end position="157"/>
    </location>
</feature>
<dbReference type="PROSITE" id="PS50850">
    <property type="entry name" value="MFS"/>
    <property type="match status" value="1"/>
</dbReference>
<organism evidence="8 9">
    <name type="scientific">Novosphingobium sediminicola</name>
    <dbReference type="NCBI Taxonomy" id="563162"/>
    <lineage>
        <taxon>Bacteria</taxon>
        <taxon>Pseudomonadati</taxon>
        <taxon>Pseudomonadota</taxon>
        <taxon>Alphaproteobacteria</taxon>
        <taxon>Sphingomonadales</taxon>
        <taxon>Sphingomonadaceae</taxon>
        <taxon>Novosphingobium</taxon>
    </lineage>
</organism>
<dbReference type="InterPro" id="IPR011701">
    <property type="entry name" value="MFS"/>
</dbReference>
<feature type="transmembrane region" description="Helical" evidence="6">
    <location>
        <begin position="264"/>
        <end position="284"/>
    </location>
</feature>
<comment type="caution">
    <text evidence="8">The sequence shown here is derived from an EMBL/GenBank/DDBJ whole genome shotgun (WGS) entry which is preliminary data.</text>
</comment>
<keyword evidence="9" id="KW-1185">Reference proteome</keyword>
<dbReference type="GO" id="GO:0016020">
    <property type="term" value="C:membrane"/>
    <property type="evidence" value="ECO:0007669"/>
    <property type="project" value="UniProtKB-SubCell"/>
</dbReference>
<feature type="transmembrane region" description="Helical" evidence="6">
    <location>
        <begin position="356"/>
        <end position="377"/>
    </location>
</feature>
<dbReference type="InterPro" id="IPR020846">
    <property type="entry name" value="MFS_dom"/>
</dbReference>
<dbReference type="GO" id="GO:0022857">
    <property type="term" value="F:transmembrane transporter activity"/>
    <property type="evidence" value="ECO:0007669"/>
    <property type="project" value="InterPro"/>
</dbReference>
<dbReference type="InterPro" id="IPR044770">
    <property type="entry name" value="MFS_spinster-like"/>
</dbReference>
<gene>
    <name evidence="8" type="ORF">GGR38_001162</name>
</gene>
<evidence type="ECO:0000313" key="8">
    <source>
        <dbReference type="EMBL" id="MBB3954235.1"/>
    </source>
</evidence>
<dbReference type="SUPFAM" id="SSF103473">
    <property type="entry name" value="MFS general substrate transporter"/>
    <property type="match status" value="1"/>
</dbReference>
<dbReference type="Pfam" id="PF07690">
    <property type="entry name" value="MFS_1"/>
    <property type="match status" value="1"/>
</dbReference>
<evidence type="ECO:0000259" key="7">
    <source>
        <dbReference type="PROSITE" id="PS50850"/>
    </source>
</evidence>
<dbReference type="Gene3D" id="1.20.1250.20">
    <property type="entry name" value="MFS general substrate transporter like domains"/>
    <property type="match status" value="1"/>
</dbReference>
<keyword evidence="2" id="KW-0813">Transport</keyword>
<sequence>MKPWRVWSAVLILCIAQVVSTVDRGMLALMVDPVRRDLAIGEVDIALLQGFAFAVFYVSVGLPLGYVADRVNRRRLLFGGILVWSAGTIACGLAQDFTQMFLARLVIGVGEAVLGPCAVGMIGEMFAPDRRGRPMALYVLGSMVAYGLGSMATGAVLQAGAAGGFAGWPGIADLAPWRIAFVLMGLAGLPVALLLLSIAQTRREKDAQPLNLPFAAMAARRGVLLPLYGAVALFAMGAAAASGWGAALLGRAYHYAPADVGKQLGAAQMVCSLIGAGLAAIVVDRVTRAGGTVAKLRMSALLALLTIPACMGFVSQSGAGALAITATVMATSAIYGTTMLSILAEAVPVEARGLAVALYAFVMTMIGGSLGPLAVATLTERVFADPARVGWSMALVGGVALSLSALLAVMTARAQEKLDAC</sequence>
<comment type="subcellular location">
    <subcellularLocation>
        <location evidence="1">Membrane</location>
        <topology evidence="1">Multi-pass membrane protein</topology>
    </subcellularLocation>
</comment>